<evidence type="ECO:0000313" key="6">
    <source>
        <dbReference type="Proteomes" id="UP001177023"/>
    </source>
</evidence>
<comment type="similarity">
    <text evidence="2">Belongs to the CNRIP family.</text>
</comment>
<dbReference type="Pfam" id="PF15043">
    <property type="entry name" value="CNRIP1"/>
    <property type="match status" value="1"/>
</dbReference>
<keyword evidence="6" id="KW-1185">Reference proteome</keyword>
<comment type="caution">
    <text evidence="5">The sequence shown here is derived from an EMBL/GenBank/DDBJ whole genome shotgun (WGS) entry which is preliminary data.</text>
</comment>
<accession>A0AA36DH74</accession>
<organism evidence="5 6">
    <name type="scientific">Mesorhabditis spiculigera</name>
    <dbReference type="NCBI Taxonomy" id="96644"/>
    <lineage>
        <taxon>Eukaryota</taxon>
        <taxon>Metazoa</taxon>
        <taxon>Ecdysozoa</taxon>
        <taxon>Nematoda</taxon>
        <taxon>Chromadorea</taxon>
        <taxon>Rhabditida</taxon>
        <taxon>Rhabditina</taxon>
        <taxon>Rhabditomorpha</taxon>
        <taxon>Rhabditoidea</taxon>
        <taxon>Rhabditidae</taxon>
        <taxon>Mesorhabditinae</taxon>
        <taxon>Mesorhabditis</taxon>
    </lineage>
</organism>
<dbReference type="AlphaFoldDB" id="A0AA36DH74"/>
<dbReference type="InterPro" id="IPR029204">
    <property type="entry name" value="CNRIP1"/>
</dbReference>
<feature type="non-terminal residue" evidence="5">
    <location>
        <position position="156"/>
    </location>
</feature>
<evidence type="ECO:0000313" key="5">
    <source>
        <dbReference type="EMBL" id="CAJ0586300.1"/>
    </source>
</evidence>
<name>A0AA36DH74_9BILA</name>
<comment type="function">
    <text evidence="1">Suppresses cannabinoid receptor CNR1-mediated tonic inhibition of voltage-gated calcium channels.</text>
</comment>
<comment type="subunit">
    <text evidence="4">Interacts with the cannabinoid receptor CNR1 (via C-terminus). Does not interact with cannabinoid receptor CNR2.</text>
</comment>
<evidence type="ECO:0000256" key="3">
    <source>
        <dbReference type="ARBA" id="ARBA00015651"/>
    </source>
</evidence>
<dbReference type="GO" id="GO:0005886">
    <property type="term" value="C:plasma membrane"/>
    <property type="evidence" value="ECO:0007669"/>
    <property type="project" value="TreeGrafter"/>
</dbReference>
<dbReference type="Proteomes" id="UP001177023">
    <property type="component" value="Unassembled WGS sequence"/>
</dbReference>
<dbReference type="EMBL" id="CATQJA010002708">
    <property type="protein sequence ID" value="CAJ0586300.1"/>
    <property type="molecule type" value="Genomic_DNA"/>
</dbReference>
<evidence type="ECO:0000256" key="4">
    <source>
        <dbReference type="ARBA" id="ARBA00026030"/>
    </source>
</evidence>
<dbReference type="PANTHER" id="PTHR31952">
    <property type="entry name" value="CB1 CANNABINOID RECEPTOR-INTERACTING PROTEIN 1"/>
    <property type="match status" value="1"/>
</dbReference>
<sequence length="156" mass="17356">MPSVSGFQLEISIRNAENGDPIAFKVDGERFDGGTRTLKFASNARYKVHIAAKPSTEFLSLHLAGSDLALVAEDAKGGQYVAEWNTTGIDATQKGSRHNINFHLQCPGGMLKKQVQTKFYNRDDSHADWGHKLEKLIWKCSVDNCGNVQVNEEEYK</sequence>
<reference evidence="5" key="1">
    <citation type="submission" date="2023-06" db="EMBL/GenBank/DDBJ databases">
        <authorList>
            <person name="Delattre M."/>
        </authorList>
    </citation>
    <scope>NUCLEOTIDE SEQUENCE</scope>
    <source>
        <strain evidence="5">AF72</strain>
    </source>
</reference>
<evidence type="ECO:0000256" key="1">
    <source>
        <dbReference type="ARBA" id="ARBA00003884"/>
    </source>
</evidence>
<gene>
    <name evidence="5" type="ORF">MSPICULIGERA_LOCUS24307</name>
</gene>
<evidence type="ECO:0000256" key="2">
    <source>
        <dbReference type="ARBA" id="ARBA00007288"/>
    </source>
</evidence>
<proteinExistence type="inferred from homology"/>
<dbReference type="PANTHER" id="PTHR31952:SF1">
    <property type="entry name" value="CB1 CANNABINOID RECEPTOR-INTERACTING PROTEIN 1"/>
    <property type="match status" value="1"/>
</dbReference>
<protein>
    <recommendedName>
        <fullName evidence="3">CB1 cannabinoid receptor-interacting protein 1</fullName>
    </recommendedName>
</protein>
<dbReference type="GO" id="GO:0031718">
    <property type="term" value="F:type 1 cannabinoid receptor binding"/>
    <property type="evidence" value="ECO:0007669"/>
    <property type="project" value="TreeGrafter"/>
</dbReference>